<protein>
    <submittedName>
        <fullName evidence="2">Uncharacterized protein</fullName>
    </submittedName>
</protein>
<dbReference type="Proteomes" id="UP001230426">
    <property type="component" value="Unassembled WGS sequence"/>
</dbReference>
<gene>
    <name evidence="2" type="ORF">J2S55_004260</name>
</gene>
<sequence length="36" mass="3800">MATLTPPRPAAGRRGADRGAPASARPLTPDEEEPTW</sequence>
<keyword evidence="3" id="KW-1185">Reference proteome</keyword>
<accession>A0ABT9R853</accession>
<feature type="compositionally biased region" description="Low complexity" evidence="1">
    <location>
        <begin position="10"/>
        <end position="26"/>
    </location>
</feature>
<dbReference type="EMBL" id="JAUSRB010000002">
    <property type="protein sequence ID" value="MDP9864994.1"/>
    <property type="molecule type" value="Genomic_DNA"/>
</dbReference>
<evidence type="ECO:0000256" key="1">
    <source>
        <dbReference type="SAM" id="MobiDB-lite"/>
    </source>
</evidence>
<name>A0ABT9R853_9ACTN</name>
<evidence type="ECO:0000313" key="2">
    <source>
        <dbReference type="EMBL" id="MDP9864994.1"/>
    </source>
</evidence>
<organism evidence="2 3">
    <name type="scientific">Streptosporangium brasiliense</name>
    <dbReference type="NCBI Taxonomy" id="47480"/>
    <lineage>
        <taxon>Bacteria</taxon>
        <taxon>Bacillati</taxon>
        <taxon>Actinomycetota</taxon>
        <taxon>Actinomycetes</taxon>
        <taxon>Streptosporangiales</taxon>
        <taxon>Streptosporangiaceae</taxon>
        <taxon>Streptosporangium</taxon>
    </lineage>
</organism>
<comment type="caution">
    <text evidence="2">The sequence shown here is derived from an EMBL/GenBank/DDBJ whole genome shotgun (WGS) entry which is preliminary data.</text>
</comment>
<reference evidence="2 3" key="1">
    <citation type="submission" date="2023-07" db="EMBL/GenBank/DDBJ databases">
        <title>Sequencing the genomes of 1000 actinobacteria strains.</title>
        <authorList>
            <person name="Klenk H.-P."/>
        </authorList>
    </citation>
    <scope>NUCLEOTIDE SEQUENCE [LARGE SCALE GENOMIC DNA]</scope>
    <source>
        <strain evidence="2 3">DSM 44109</strain>
    </source>
</reference>
<evidence type="ECO:0000313" key="3">
    <source>
        <dbReference type="Proteomes" id="UP001230426"/>
    </source>
</evidence>
<proteinExistence type="predicted"/>
<feature type="region of interest" description="Disordered" evidence="1">
    <location>
        <begin position="1"/>
        <end position="36"/>
    </location>
</feature>